<evidence type="ECO:0000313" key="1">
    <source>
        <dbReference type="EMBL" id="KAI4568747.1"/>
    </source>
</evidence>
<protein>
    <submittedName>
        <fullName evidence="1">Uncharacterized protein</fullName>
    </submittedName>
</protein>
<accession>A0ACB9UH21</accession>
<comment type="caution">
    <text evidence="1">The sequence shown here is derived from an EMBL/GenBank/DDBJ whole genome shotgun (WGS) entry which is preliminary data.</text>
</comment>
<evidence type="ECO:0000313" key="2">
    <source>
        <dbReference type="Proteomes" id="UP001057279"/>
    </source>
</evidence>
<organism evidence="1 2">
    <name type="scientific">Ovis ammon polii x Ovis aries</name>
    <dbReference type="NCBI Taxonomy" id="2918886"/>
    <lineage>
        <taxon>Eukaryota</taxon>
        <taxon>Metazoa</taxon>
        <taxon>Chordata</taxon>
        <taxon>Craniata</taxon>
        <taxon>Vertebrata</taxon>
        <taxon>Euteleostomi</taxon>
        <taxon>Mammalia</taxon>
        <taxon>Eutheria</taxon>
        <taxon>Laurasiatheria</taxon>
        <taxon>Artiodactyla</taxon>
        <taxon>Ruminantia</taxon>
        <taxon>Pecora</taxon>
        <taxon>Bovidae</taxon>
        <taxon>Caprinae</taxon>
        <taxon>Ovis</taxon>
    </lineage>
</organism>
<name>A0ACB9UH21_9CETA</name>
<proteinExistence type="predicted"/>
<reference evidence="1" key="1">
    <citation type="submission" date="2022-03" db="EMBL/GenBank/DDBJ databases">
        <title>Genomic analyses of argali, domestic sheep and their hybrids provide insights into chromosomal evolution, heterosis and genetic basis of agronomic traits.</title>
        <authorList>
            <person name="Li M."/>
        </authorList>
    </citation>
    <scope>NUCLEOTIDE SEQUENCE</scope>
    <source>
        <strain evidence="1">F1 hybrid</strain>
    </source>
</reference>
<dbReference type="Proteomes" id="UP001057279">
    <property type="component" value="Linkage Group LG17"/>
</dbReference>
<keyword evidence="2" id="KW-1185">Reference proteome</keyword>
<gene>
    <name evidence="1" type="ORF">MJG53_014365</name>
</gene>
<sequence length="272" mass="29258">MSGLKKRKTTHHLGWAWSRGERPGIGWERSEWLRAAGRPGGHLGRPGEGQPDFGPRRAGVGPQRRGAGVTDGGQSARRRRGSDRGEAGRRPRGSQTPEPGSIVVGAEGRGSKTALETREAAPWSLSRRVPGEAIMAAPWDQGSRASASRPSRASGASYSGDEEPSGHPAQIAAAAGRLHCLTITRAGFSPRIPRLLLPFSHLVVIGLCVWTVNGSMISTYSLLQTCKSKRYISRRESSFLKITEEQQLCRETSQGRVDTPGPTVLASWEAPV</sequence>
<dbReference type="EMBL" id="CM043042">
    <property type="protein sequence ID" value="KAI4568747.1"/>
    <property type="molecule type" value="Genomic_DNA"/>
</dbReference>